<evidence type="ECO:0000313" key="2">
    <source>
        <dbReference type="Proteomes" id="UP000183104"/>
    </source>
</evidence>
<dbReference type="AlphaFoldDB" id="A0A1G5D4W6"/>
<evidence type="ECO:0008006" key="3">
    <source>
        <dbReference type="Google" id="ProtNLM"/>
    </source>
</evidence>
<evidence type="ECO:0000313" key="1">
    <source>
        <dbReference type="EMBL" id="SCY09500.1"/>
    </source>
</evidence>
<organism evidence="1 2">
    <name type="scientific">Thiohalorhabdus denitrificans</name>
    <dbReference type="NCBI Taxonomy" id="381306"/>
    <lineage>
        <taxon>Bacteria</taxon>
        <taxon>Pseudomonadati</taxon>
        <taxon>Pseudomonadota</taxon>
        <taxon>Gammaproteobacteria</taxon>
        <taxon>Thiohalorhabdales</taxon>
        <taxon>Thiohalorhabdaceae</taxon>
        <taxon>Thiohalorhabdus</taxon>
    </lineage>
</organism>
<protein>
    <recommendedName>
        <fullName evidence="3">Transcriptional regulator, AlpA family</fullName>
    </recommendedName>
</protein>
<reference evidence="2" key="1">
    <citation type="submission" date="2016-10" db="EMBL/GenBank/DDBJ databases">
        <authorList>
            <person name="Varghese N."/>
        </authorList>
    </citation>
    <scope>NUCLEOTIDE SEQUENCE [LARGE SCALE GENOMIC DNA]</scope>
    <source>
        <strain evidence="2">HL 19</strain>
    </source>
</reference>
<dbReference type="RefSeq" id="WP_074471296.1">
    <property type="nucleotide sequence ID" value="NZ_FMUN01000003.1"/>
</dbReference>
<accession>A0A1G5D4W6</accession>
<name>A0A1G5D4W6_9GAMM</name>
<sequence length="186" mass="20332">MKEYDFTLKFRLGSANEDAEKYVEALAEAGCDDALVGVGQNGRVSLHFIREADSAMEALSSAVTDVRRAIPDAKLVEADPDYVGVTDIADFFGVSRQYVRKLILSKGASFPDPVHEGNPSLWHLADVLRWFQEEGQKGFSSEALEVAQVTMQLNVLNSCVKASVVSGNGFYFHAQVPNEELRAAMG</sequence>
<proteinExistence type="predicted"/>
<dbReference type="Proteomes" id="UP000183104">
    <property type="component" value="Unassembled WGS sequence"/>
</dbReference>
<keyword evidence="2" id="KW-1185">Reference proteome</keyword>
<gene>
    <name evidence="1" type="ORF">SAMN05661077_1177</name>
</gene>
<dbReference type="EMBL" id="FMUN01000003">
    <property type="protein sequence ID" value="SCY09500.1"/>
    <property type="molecule type" value="Genomic_DNA"/>
</dbReference>